<dbReference type="Proteomes" id="UP000242175">
    <property type="component" value="Chromosome large"/>
</dbReference>
<dbReference type="Pfam" id="PF02561">
    <property type="entry name" value="FliS"/>
    <property type="match status" value="1"/>
</dbReference>
<reference evidence="7 8" key="1">
    <citation type="journal article" date="2016" name="Int. J. Syst. Evol. Microbiol.">
        <title>Paraphotobacterium marinum gen. nov., sp. nov., a member of the family Vibrionaceae, isolated from surface seawater.</title>
        <authorList>
            <person name="Huang Z."/>
            <person name="Dong C."/>
            <person name="Shao Z."/>
        </authorList>
    </citation>
    <scope>NUCLEOTIDE SEQUENCE [LARGE SCALE GENOMIC DNA]</scope>
    <source>
        <strain evidence="7 8">NSCS20N07D</strain>
    </source>
</reference>
<keyword evidence="5" id="KW-0143">Chaperone</keyword>
<dbReference type="NCBIfam" id="TIGR00208">
    <property type="entry name" value="fliS"/>
    <property type="match status" value="1"/>
</dbReference>
<organism evidence="7 8">
    <name type="scientific">Paraphotobacterium marinum</name>
    <dbReference type="NCBI Taxonomy" id="1755811"/>
    <lineage>
        <taxon>Bacteria</taxon>
        <taxon>Pseudomonadati</taxon>
        <taxon>Pseudomonadota</taxon>
        <taxon>Gammaproteobacteria</taxon>
        <taxon>Vibrionales</taxon>
        <taxon>Vibrionaceae</taxon>
        <taxon>Paraphotobacterium</taxon>
    </lineage>
</organism>
<dbReference type="Gene3D" id="1.20.120.340">
    <property type="entry name" value="Flagellar protein FliS"/>
    <property type="match status" value="1"/>
</dbReference>
<dbReference type="GO" id="GO:0005829">
    <property type="term" value="C:cytosol"/>
    <property type="evidence" value="ECO:0007669"/>
    <property type="project" value="UniProtKB-SubCell"/>
</dbReference>
<gene>
    <name evidence="7" type="primary">fliS</name>
    <name evidence="7" type="ORF">CF386_00145</name>
</gene>
<evidence type="ECO:0000256" key="4">
    <source>
        <dbReference type="ARBA" id="ARBA00022795"/>
    </source>
</evidence>
<dbReference type="GO" id="GO:0071973">
    <property type="term" value="P:bacterial-type flagellum-dependent cell motility"/>
    <property type="evidence" value="ECO:0007669"/>
    <property type="project" value="TreeGrafter"/>
</dbReference>
<dbReference type="PANTHER" id="PTHR34773">
    <property type="entry name" value="FLAGELLAR SECRETION CHAPERONE FLIS"/>
    <property type="match status" value="1"/>
</dbReference>
<name>A0A220VBR9_9GAMM</name>
<dbReference type="GO" id="GO:0044780">
    <property type="term" value="P:bacterial-type flagellum assembly"/>
    <property type="evidence" value="ECO:0007669"/>
    <property type="project" value="InterPro"/>
</dbReference>
<dbReference type="PIRSF" id="PIRSF039090">
    <property type="entry name" value="Flis"/>
    <property type="match status" value="1"/>
</dbReference>
<evidence type="ECO:0000313" key="8">
    <source>
        <dbReference type="Proteomes" id="UP000242175"/>
    </source>
</evidence>
<evidence type="ECO:0000256" key="5">
    <source>
        <dbReference type="ARBA" id="ARBA00023186"/>
    </source>
</evidence>
<dbReference type="RefSeq" id="WP_089072522.1">
    <property type="nucleotide sequence ID" value="NZ_CBCSAM010000001.1"/>
</dbReference>
<dbReference type="InterPro" id="IPR036584">
    <property type="entry name" value="FliS_sf"/>
</dbReference>
<evidence type="ECO:0000256" key="3">
    <source>
        <dbReference type="ARBA" id="ARBA00022490"/>
    </source>
</evidence>
<keyword evidence="4 6" id="KW-1005">Bacterial flagellum biogenesis</keyword>
<keyword evidence="7" id="KW-0282">Flagellum</keyword>
<keyword evidence="3 6" id="KW-0963">Cytoplasm</keyword>
<dbReference type="EMBL" id="CP022355">
    <property type="protein sequence ID" value="ASK77612.1"/>
    <property type="molecule type" value="Genomic_DNA"/>
</dbReference>
<evidence type="ECO:0000313" key="7">
    <source>
        <dbReference type="EMBL" id="ASK77612.1"/>
    </source>
</evidence>
<dbReference type="InterPro" id="IPR003713">
    <property type="entry name" value="FliS"/>
</dbReference>
<evidence type="ECO:0000256" key="1">
    <source>
        <dbReference type="ARBA" id="ARBA00004514"/>
    </source>
</evidence>
<protein>
    <recommendedName>
        <fullName evidence="6">Flagellar secretion chaperone FliS</fullName>
    </recommendedName>
</protein>
<keyword evidence="8" id="KW-1185">Reference proteome</keyword>
<dbReference type="AlphaFoldDB" id="A0A220VBR9"/>
<sequence>MLMNENGFNSYQNNQLEAKAASASPTELIVMLIDGFNDNLIKAKGHMANKRIYEKGEAINRCMNIVIGLDSAIDLQNGGEAAQNLAQLYTYIQSKLLEASSQNSIEVLDEIELLMNNLKEGWQGIS</sequence>
<proteinExistence type="inferred from homology"/>
<keyword evidence="7" id="KW-0969">Cilium</keyword>
<comment type="similarity">
    <text evidence="2 6">Belongs to the FliS family.</text>
</comment>
<keyword evidence="7" id="KW-0966">Cell projection</keyword>
<dbReference type="KEGG" id="pmai:CF386_00145"/>
<accession>A0A220VBR9</accession>
<dbReference type="SUPFAM" id="SSF101116">
    <property type="entry name" value="Flagellar export chaperone FliS"/>
    <property type="match status" value="1"/>
</dbReference>
<dbReference type="CDD" id="cd16098">
    <property type="entry name" value="FliS"/>
    <property type="match status" value="1"/>
</dbReference>
<comment type="subcellular location">
    <subcellularLocation>
        <location evidence="1 6">Cytoplasm</location>
        <location evidence="1 6">Cytosol</location>
    </subcellularLocation>
</comment>
<evidence type="ECO:0000256" key="6">
    <source>
        <dbReference type="PIRNR" id="PIRNR039090"/>
    </source>
</evidence>
<dbReference type="OrthoDB" id="9792010at2"/>
<dbReference type="PANTHER" id="PTHR34773:SF1">
    <property type="entry name" value="FLAGELLAR SECRETION CHAPERONE FLIS"/>
    <property type="match status" value="1"/>
</dbReference>
<evidence type="ECO:0000256" key="2">
    <source>
        <dbReference type="ARBA" id="ARBA00008787"/>
    </source>
</evidence>